<sequence>MINAQILRQAYKVAGSCLKRKVSCLQTKV</sequence>
<protein>
    <submittedName>
        <fullName evidence="1">Uncharacterized protein</fullName>
    </submittedName>
</protein>
<accession>A0A2P2N4K8</accession>
<evidence type="ECO:0000313" key="1">
    <source>
        <dbReference type="EMBL" id="MBX37441.1"/>
    </source>
</evidence>
<name>A0A2P2N4K8_RHIMU</name>
<proteinExistence type="predicted"/>
<dbReference type="EMBL" id="GGEC01056957">
    <property type="protein sequence ID" value="MBX37441.1"/>
    <property type="molecule type" value="Transcribed_RNA"/>
</dbReference>
<dbReference type="AlphaFoldDB" id="A0A2P2N4K8"/>
<reference evidence="1" key="1">
    <citation type="submission" date="2018-02" db="EMBL/GenBank/DDBJ databases">
        <title>Rhizophora mucronata_Transcriptome.</title>
        <authorList>
            <person name="Meera S.P."/>
            <person name="Sreeshan A."/>
            <person name="Augustine A."/>
        </authorList>
    </citation>
    <scope>NUCLEOTIDE SEQUENCE</scope>
    <source>
        <tissue evidence="1">Leaf</tissue>
    </source>
</reference>
<organism evidence="1">
    <name type="scientific">Rhizophora mucronata</name>
    <name type="common">Asiatic mangrove</name>
    <dbReference type="NCBI Taxonomy" id="61149"/>
    <lineage>
        <taxon>Eukaryota</taxon>
        <taxon>Viridiplantae</taxon>
        <taxon>Streptophyta</taxon>
        <taxon>Embryophyta</taxon>
        <taxon>Tracheophyta</taxon>
        <taxon>Spermatophyta</taxon>
        <taxon>Magnoliopsida</taxon>
        <taxon>eudicotyledons</taxon>
        <taxon>Gunneridae</taxon>
        <taxon>Pentapetalae</taxon>
        <taxon>rosids</taxon>
        <taxon>fabids</taxon>
        <taxon>Malpighiales</taxon>
        <taxon>Rhizophoraceae</taxon>
        <taxon>Rhizophora</taxon>
    </lineage>
</organism>